<proteinExistence type="predicted"/>
<dbReference type="Pfam" id="PF13463">
    <property type="entry name" value="HTH_27"/>
    <property type="match status" value="1"/>
</dbReference>
<feature type="domain" description="HTH marR-type" evidence="1">
    <location>
        <begin position="2"/>
        <end position="138"/>
    </location>
</feature>
<dbReference type="InterPro" id="IPR036390">
    <property type="entry name" value="WH_DNA-bd_sf"/>
</dbReference>
<dbReference type="InterPro" id="IPR036388">
    <property type="entry name" value="WH-like_DNA-bd_sf"/>
</dbReference>
<dbReference type="RefSeq" id="WP_086660056.1">
    <property type="nucleotide sequence ID" value="NZ_JBJJWX010000013.1"/>
</dbReference>
<accession>A0A252ALH9</accession>
<dbReference type="PRINTS" id="PR00598">
    <property type="entry name" value="HTHMARR"/>
</dbReference>
<reference evidence="3" key="1">
    <citation type="submission" date="2014-06" db="EMBL/GenBank/DDBJ databases">
        <authorList>
            <person name="Winans N.J."/>
            <person name="Newell P.D."/>
            <person name="Douglas A.E."/>
        </authorList>
    </citation>
    <scope>NUCLEOTIDE SEQUENCE [LARGE SCALE GENOMIC DNA]</scope>
</reference>
<comment type="caution">
    <text evidence="2">The sequence shown here is derived from an EMBL/GenBank/DDBJ whole genome shotgun (WGS) entry which is preliminary data.</text>
</comment>
<dbReference type="InterPro" id="IPR000835">
    <property type="entry name" value="HTH_MarR-typ"/>
</dbReference>
<name>A0A252ALH9_9PROT</name>
<evidence type="ECO:0000259" key="1">
    <source>
        <dbReference type="PROSITE" id="PS50995"/>
    </source>
</evidence>
<dbReference type="SMART" id="SM00347">
    <property type="entry name" value="HTH_MARR"/>
    <property type="match status" value="1"/>
</dbReference>
<dbReference type="InterPro" id="IPR039422">
    <property type="entry name" value="MarR/SlyA-like"/>
</dbReference>
<evidence type="ECO:0000313" key="2">
    <source>
        <dbReference type="EMBL" id="OUI90530.1"/>
    </source>
</evidence>
<dbReference type="GO" id="GO:0003700">
    <property type="term" value="F:DNA-binding transcription factor activity"/>
    <property type="evidence" value="ECO:0007669"/>
    <property type="project" value="InterPro"/>
</dbReference>
<dbReference type="AlphaFoldDB" id="A0A252ALH9"/>
<dbReference type="Gene3D" id="1.10.10.10">
    <property type="entry name" value="Winged helix-like DNA-binding domain superfamily/Winged helix DNA-binding domain"/>
    <property type="match status" value="1"/>
</dbReference>
<dbReference type="EMBL" id="JOPA01000050">
    <property type="protein sequence ID" value="OUI90530.1"/>
    <property type="molecule type" value="Genomic_DNA"/>
</dbReference>
<sequence>MEKTTYPALQEALRDFYVTSQRIMERVCEVKGVSFTRIRLMIFIERRGWTRSADVIDVLSLAPRTVTEAIDALEKEGLACRTPDPEDRRVKRVSLTPKGLDILAEFEPIRNAFAEDLFKVLNKDEESALITLLKRLNDRLGELEAEHHKPE</sequence>
<dbReference type="PROSITE" id="PS50995">
    <property type="entry name" value="HTH_MARR_2"/>
    <property type="match status" value="1"/>
</dbReference>
<organism evidence="2 3">
    <name type="scientific">Acetobacter indonesiensis</name>
    <dbReference type="NCBI Taxonomy" id="104101"/>
    <lineage>
        <taxon>Bacteria</taxon>
        <taxon>Pseudomonadati</taxon>
        <taxon>Pseudomonadota</taxon>
        <taxon>Alphaproteobacteria</taxon>
        <taxon>Acetobacterales</taxon>
        <taxon>Acetobacteraceae</taxon>
        <taxon>Acetobacter</taxon>
    </lineage>
</organism>
<dbReference type="PANTHER" id="PTHR33164">
    <property type="entry name" value="TRANSCRIPTIONAL REGULATOR, MARR FAMILY"/>
    <property type="match status" value="1"/>
</dbReference>
<protein>
    <submittedName>
        <fullName evidence="2">MarR family transcriptional regulator</fullName>
    </submittedName>
</protein>
<dbReference type="GO" id="GO:0006950">
    <property type="term" value="P:response to stress"/>
    <property type="evidence" value="ECO:0007669"/>
    <property type="project" value="TreeGrafter"/>
</dbReference>
<evidence type="ECO:0000313" key="3">
    <source>
        <dbReference type="Proteomes" id="UP000194641"/>
    </source>
</evidence>
<dbReference type="PANTHER" id="PTHR33164:SF57">
    <property type="entry name" value="MARR-FAMILY TRANSCRIPTIONAL REGULATOR"/>
    <property type="match status" value="1"/>
</dbReference>
<gene>
    <name evidence="2" type="ORF">HK17_13700</name>
</gene>
<dbReference type="Proteomes" id="UP000194641">
    <property type="component" value="Unassembled WGS sequence"/>
</dbReference>
<dbReference type="SUPFAM" id="SSF46785">
    <property type="entry name" value="Winged helix' DNA-binding domain"/>
    <property type="match status" value="1"/>
</dbReference>